<evidence type="ECO:0000256" key="2">
    <source>
        <dbReference type="SAM" id="SignalP"/>
    </source>
</evidence>
<accession>A0A6P8XSM6</accession>
<evidence type="ECO:0000256" key="1">
    <source>
        <dbReference type="SAM" id="MobiDB-lite"/>
    </source>
</evidence>
<evidence type="ECO:0000313" key="4">
    <source>
        <dbReference type="RefSeq" id="XP_034114360.2"/>
    </source>
</evidence>
<reference evidence="4" key="1">
    <citation type="submission" date="2025-08" db="UniProtKB">
        <authorList>
            <consortium name="RefSeq"/>
        </authorList>
    </citation>
    <scope>IDENTIFICATION</scope>
    <source>
        <strain evidence="4">15112-1751.03</strain>
        <tissue evidence="4">Whole Adult</tissue>
    </source>
</reference>
<dbReference type="AlphaFoldDB" id="A0A6P8XSM6"/>
<feature type="signal peptide" evidence="2">
    <location>
        <begin position="1"/>
        <end position="19"/>
    </location>
</feature>
<dbReference type="Proteomes" id="UP000515160">
    <property type="component" value="Chromosome 2R"/>
</dbReference>
<evidence type="ECO:0000313" key="3">
    <source>
        <dbReference type="Proteomes" id="UP000515160"/>
    </source>
</evidence>
<dbReference type="RefSeq" id="XP_034114360.2">
    <property type="nucleotide sequence ID" value="XM_034258469.2"/>
</dbReference>
<keyword evidence="2" id="KW-0732">Signal</keyword>
<name>A0A6P8XSM6_DROAB</name>
<feature type="region of interest" description="Disordered" evidence="1">
    <location>
        <begin position="52"/>
        <end position="132"/>
    </location>
</feature>
<keyword evidence="3" id="KW-1185">Reference proteome</keyword>
<dbReference type="OrthoDB" id="8197773at2759"/>
<dbReference type="CTD" id="48239"/>
<dbReference type="GeneID" id="117574586"/>
<feature type="chain" id="PRO_5039562290" evidence="2">
    <location>
        <begin position="20"/>
        <end position="326"/>
    </location>
</feature>
<organism evidence="3 4">
    <name type="scientific">Drosophila albomicans</name>
    <name type="common">Fruit fly</name>
    <dbReference type="NCBI Taxonomy" id="7291"/>
    <lineage>
        <taxon>Eukaryota</taxon>
        <taxon>Metazoa</taxon>
        <taxon>Ecdysozoa</taxon>
        <taxon>Arthropoda</taxon>
        <taxon>Hexapoda</taxon>
        <taxon>Insecta</taxon>
        <taxon>Pterygota</taxon>
        <taxon>Neoptera</taxon>
        <taxon>Endopterygota</taxon>
        <taxon>Diptera</taxon>
        <taxon>Brachycera</taxon>
        <taxon>Muscomorpha</taxon>
        <taxon>Ephydroidea</taxon>
        <taxon>Drosophilidae</taxon>
        <taxon>Drosophila</taxon>
    </lineage>
</organism>
<proteinExistence type="predicted"/>
<gene>
    <name evidence="4" type="primary">LOC117574586</name>
</gene>
<protein>
    <submittedName>
        <fullName evidence="4">Uncharacterized protein LOC117574586</fullName>
    </submittedName>
</protein>
<sequence>MRSWILILLIFGLLSPGKSANLLNSYLPASMQALAYYIDLLQYEPLHSTTAEPPFSVDFDEEQSPSSTPLPSSPPSKTTIAPTGRPSSTTTRRPSGSTSGWWQPPSWWETPERTTSTERPTAAPTPPHGPAVFAPVAVADSSRLAPLEGQALFDEINDDADFDKLPLSLIRDIQTEALHDDFTNDVESLDNFLRLYDDNYGRAAFDVESAMDRWSSTSTAGKKRVPPTKPYVDFLLVYDLLKRDAKAANLSKYEGYSEELIQELFELSNASSTRQLHTLFQRMLNRGDIQRSDVVARVRGIIKDLGNPNSATSKALINIPSMQFLP</sequence>
<feature type="compositionally biased region" description="Low complexity" evidence="1">
    <location>
        <begin position="82"/>
        <end position="109"/>
    </location>
</feature>